<dbReference type="InterPro" id="IPR036942">
    <property type="entry name" value="Beta-barrel_TonB_sf"/>
</dbReference>
<keyword evidence="6" id="KW-0408">Iron</keyword>
<keyword evidence="2 11" id="KW-0813">Transport</keyword>
<dbReference type="Pfam" id="PF00593">
    <property type="entry name" value="TonB_dep_Rec_b-barrel"/>
    <property type="match status" value="1"/>
</dbReference>
<keyword evidence="9 11" id="KW-0472">Membrane</keyword>
<keyword evidence="17" id="KW-1185">Reference proteome</keyword>
<dbReference type="AlphaFoldDB" id="A0A1E8FD11"/>
<dbReference type="SUPFAM" id="SSF56935">
    <property type="entry name" value="Porins"/>
    <property type="match status" value="1"/>
</dbReference>
<dbReference type="RefSeq" id="WP_070177854.1">
    <property type="nucleotide sequence ID" value="NZ_BMJR01000002.1"/>
</dbReference>
<dbReference type="Pfam" id="PF07715">
    <property type="entry name" value="Plug"/>
    <property type="match status" value="1"/>
</dbReference>
<protein>
    <recommendedName>
        <fullName evidence="18">TonB-dependent receptor</fullName>
    </recommendedName>
</protein>
<evidence type="ECO:0000256" key="11">
    <source>
        <dbReference type="PROSITE-ProRule" id="PRU01360"/>
    </source>
</evidence>
<evidence type="ECO:0000313" key="17">
    <source>
        <dbReference type="Proteomes" id="UP000176037"/>
    </source>
</evidence>
<keyword evidence="4" id="KW-0410">Iron transport</keyword>
<dbReference type="Gene3D" id="2.40.170.20">
    <property type="entry name" value="TonB-dependent receptor, beta-barrel domain"/>
    <property type="match status" value="1"/>
</dbReference>
<accession>A0A1E8FD11</accession>
<evidence type="ECO:0000256" key="1">
    <source>
        <dbReference type="ARBA" id="ARBA00004571"/>
    </source>
</evidence>
<keyword evidence="10 11" id="KW-0998">Cell outer membrane</keyword>
<evidence type="ECO:0000259" key="15">
    <source>
        <dbReference type="Pfam" id="PF07715"/>
    </source>
</evidence>
<sequence>MKLNPIVSALSAAYLASVPMAMAQESNQAPQQGETSDSPKLELIEVTSQRRVQNIQDVPISVQAFSGPQMEKVGIDKIEDLQMYVPNLNLTETGISTQMFVRGVGSGNNQGFEQSVVQFVDGVSYARQQLSRAPFFDMERVEVLRGPQSILFGKNAIGGALNFTTAEVQEYTAGKFSAHIGEFGIREYQGILNGELYDGKLFGRIALRHYEEDGYIYNQTLDRDEPNRSDQTVRVKLLYLLNDDWKLKLKYEKNDFETIGRQIEVLQDIGNPGNPFGTTLTAGFGLNEAIPEAELNYVRAGSGEESFNHSDNITFEITGLLGDLEFESRTASLQYDYQEICDCDFIDANILTLPMDEDYEQFSQEFRVASDPRQTLSWQAGVFYQKSELDFKDATTLPEAAIGDANTGVLPTALFALSGSTAVGQAVSGISSSRVFAQDTESYSIFAQLTYQLTDATQIMLGARWSNEDKTGFRSINILDLDTNAPTTNPLSSAVLLGNFGIDSEQANGHYLTGERSETAFDPNITVQHYLQDDFMLYASWSKGSKSGGYDARANQVTSFEFDEEDASAFEAGFKSTFWDQRAKLNVAFYHTSYEGLQVSQFDGTLGFVVGNADADMQGVEIDGSFALTDDLTLSYSAAYLDHEFTDYTNGNCYYRQQFDTENPDLAARYNAETGLCDYTGLRGQYAPEFTGNMNINYFVDISDDAVMNISLNYNYSSEQKVHQNLDPDFVQDALGRVDLNVSIDFENWGIELMGRNVTDEQYITTAGNASLSGAFGADTVYGFVAPPRIWSLRGYYTF</sequence>
<evidence type="ECO:0000256" key="9">
    <source>
        <dbReference type="ARBA" id="ARBA00023136"/>
    </source>
</evidence>
<evidence type="ECO:0000256" key="7">
    <source>
        <dbReference type="ARBA" id="ARBA00023065"/>
    </source>
</evidence>
<keyword evidence="3 11" id="KW-1134">Transmembrane beta strand</keyword>
<evidence type="ECO:0000256" key="8">
    <source>
        <dbReference type="ARBA" id="ARBA00023077"/>
    </source>
</evidence>
<evidence type="ECO:0000256" key="6">
    <source>
        <dbReference type="ARBA" id="ARBA00023004"/>
    </source>
</evidence>
<dbReference type="InterPro" id="IPR039426">
    <property type="entry name" value="TonB-dep_rcpt-like"/>
</dbReference>
<evidence type="ECO:0000256" key="2">
    <source>
        <dbReference type="ARBA" id="ARBA00022448"/>
    </source>
</evidence>
<evidence type="ECO:0000259" key="14">
    <source>
        <dbReference type="Pfam" id="PF00593"/>
    </source>
</evidence>
<dbReference type="PANTHER" id="PTHR32552">
    <property type="entry name" value="FERRICHROME IRON RECEPTOR-RELATED"/>
    <property type="match status" value="1"/>
</dbReference>
<dbReference type="InterPro" id="IPR012910">
    <property type="entry name" value="Plug_dom"/>
</dbReference>
<organism evidence="16 17">
    <name type="scientific">Alteromonas lipolytica</name>
    <dbReference type="NCBI Taxonomy" id="1856405"/>
    <lineage>
        <taxon>Bacteria</taxon>
        <taxon>Pseudomonadati</taxon>
        <taxon>Pseudomonadota</taxon>
        <taxon>Gammaproteobacteria</taxon>
        <taxon>Alteromonadales</taxon>
        <taxon>Alteromonadaceae</taxon>
        <taxon>Alteromonas/Salinimonas group</taxon>
        <taxon>Alteromonas</taxon>
    </lineage>
</organism>
<keyword evidence="8 12" id="KW-0798">TonB box</keyword>
<dbReference type="EMBL" id="MJIC01000015">
    <property type="protein sequence ID" value="OFI33478.1"/>
    <property type="molecule type" value="Genomic_DNA"/>
</dbReference>
<comment type="subcellular location">
    <subcellularLocation>
        <location evidence="1 11">Cell outer membrane</location>
        <topology evidence="1 11">Multi-pass membrane protein</topology>
    </subcellularLocation>
</comment>
<keyword evidence="13" id="KW-0732">Signal</keyword>
<evidence type="ECO:0000256" key="5">
    <source>
        <dbReference type="ARBA" id="ARBA00022692"/>
    </source>
</evidence>
<reference evidence="16 17" key="1">
    <citation type="submission" date="2016-09" db="EMBL/GenBank/DDBJ databases">
        <title>Alteromonas lipolytica, a new species isolated from sea water.</title>
        <authorList>
            <person name="Wu Y.-H."/>
            <person name="Cheng H."/>
            <person name="Xu X.-W."/>
        </authorList>
    </citation>
    <scope>NUCLEOTIDE SEQUENCE [LARGE SCALE GENOMIC DNA]</scope>
    <source>
        <strain evidence="16 17">JW12</strain>
    </source>
</reference>
<gene>
    <name evidence="16" type="ORF">BFC17_04250</name>
</gene>
<keyword evidence="7" id="KW-0406">Ion transport</keyword>
<proteinExistence type="inferred from homology"/>
<keyword evidence="5 11" id="KW-0812">Transmembrane</keyword>
<evidence type="ECO:0008006" key="18">
    <source>
        <dbReference type="Google" id="ProtNLM"/>
    </source>
</evidence>
<feature type="chain" id="PRO_5009214033" description="TonB-dependent receptor" evidence="13">
    <location>
        <begin position="24"/>
        <end position="799"/>
    </location>
</feature>
<evidence type="ECO:0000256" key="10">
    <source>
        <dbReference type="ARBA" id="ARBA00023237"/>
    </source>
</evidence>
<evidence type="ECO:0000313" key="16">
    <source>
        <dbReference type="EMBL" id="OFI33478.1"/>
    </source>
</evidence>
<dbReference type="GO" id="GO:0006826">
    <property type="term" value="P:iron ion transport"/>
    <property type="evidence" value="ECO:0007669"/>
    <property type="project" value="UniProtKB-KW"/>
</dbReference>
<evidence type="ECO:0000256" key="13">
    <source>
        <dbReference type="SAM" id="SignalP"/>
    </source>
</evidence>
<evidence type="ECO:0000256" key="3">
    <source>
        <dbReference type="ARBA" id="ARBA00022452"/>
    </source>
</evidence>
<comment type="similarity">
    <text evidence="11 12">Belongs to the TonB-dependent receptor family.</text>
</comment>
<dbReference type="InterPro" id="IPR000531">
    <property type="entry name" value="Beta-barrel_TonB"/>
</dbReference>
<name>A0A1E8FD11_9ALTE</name>
<evidence type="ECO:0000256" key="12">
    <source>
        <dbReference type="RuleBase" id="RU003357"/>
    </source>
</evidence>
<feature type="domain" description="TonB-dependent receptor-like beta-barrel" evidence="14">
    <location>
        <begin position="308"/>
        <end position="758"/>
    </location>
</feature>
<dbReference type="GO" id="GO:0009279">
    <property type="term" value="C:cell outer membrane"/>
    <property type="evidence" value="ECO:0007669"/>
    <property type="project" value="UniProtKB-SubCell"/>
</dbReference>
<feature type="domain" description="TonB-dependent receptor plug" evidence="15">
    <location>
        <begin position="55"/>
        <end position="160"/>
    </location>
</feature>
<comment type="caution">
    <text evidence="16">The sequence shown here is derived from an EMBL/GenBank/DDBJ whole genome shotgun (WGS) entry which is preliminary data.</text>
</comment>
<feature type="signal peptide" evidence="13">
    <location>
        <begin position="1"/>
        <end position="23"/>
    </location>
</feature>
<evidence type="ECO:0000256" key="4">
    <source>
        <dbReference type="ARBA" id="ARBA00022496"/>
    </source>
</evidence>
<dbReference type="PROSITE" id="PS52016">
    <property type="entry name" value="TONB_DEPENDENT_REC_3"/>
    <property type="match status" value="1"/>
</dbReference>
<dbReference type="OrthoDB" id="7051185at2"/>
<dbReference type="Proteomes" id="UP000176037">
    <property type="component" value="Unassembled WGS sequence"/>
</dbReference>
<dbReference type="PANTHER" id="PTHR32552:SF81">
    <property type="entry name" value="TONB-DEPENDENT OUTER MEMBRANE RECEPTOR"/>
    <property type="match status" value="1"/>
</dbReference>
<dbReference type="STRING" id="1856405.BFC17_04250"/>